<evidence type="ECO:0000256" key="4">
    <source>
        <dbReference type="ARBA" id="ARBA00022833"/>
    </source>
</evidence>
<comment type="function">
    <text evidence="5">Involved in the maturation of [NiFe] hydrogenases. Required for nickel insertion into the metal center of the hydrogenase.</text>
</comment>
<comment type="similarity">
    <text evidence="1 5">Belongs to the HypA/HybF family.</text>
</comment>
<dbReference type="EMBL" id="CP011801">
    <property type="protein sequence ID" value="ALA58079.1"/>
    <property type="molecule type" value="Genomic_DNA"/>
</dbReference>
<dbReference type="InterPro" id="IPR020538">
    <property type="entry name" value="Hydgase_Ni_incorp_HypA/HybF_CS"/>
</dbReference>
<dbReference type="EMBL" id="KJ920255">
    <property type="protein sequence ID" value="AIN51373.1"/>
    <property type="molecule type" value="Genomic_DNA"/>
</dbReference>
<feature type="binding site" evidence="5">
    <location>
        <position position="86"/>
    </location>
    <ligand>
        <name>Zn(2+)</name>
        <dbReference type="ChEBI" id="CHEBI:29105"/>
    </ligand>
</feature>
<sequence length="109" mass="11885">MHELSLTRNIVAIVSERANGAKVTQVILEVGKLSAVIPDAIRFCFDIVAKGTVLEGARLDVIEIPGRGRCRDCGSELELRQFVERCTCGSANVERLAGEELTIKQMVTV</sequence>
<reference evidence="7 8" key="2">
    <citation type="journal article" date="2015" name="Proc. Natl. Acad. Sci. U.S.A.">
        <title>Expanded metabolic versatility of ubiquitous nitrite-oxidizing bacteria from the genus Nitrospira.</title>
        <authorList>
            <person name="Koch H."/>
            <person name="Lucker S."/>
            <person name="Albertsen M."/>
            <person name="Kitzinger K."/>
            <person name="Herbold C."/>
            <person name="Spieck E."/>
            <person name="Nielsen P.H."/>
            <person name="Wagner M."/>
            <person name="Daims H."/>
        </authorList>
    </citation>
    <scope>NUCLEOTIDE SEQUENCE [LARGE SCALE GENOMIC DNA]</scope>
    <source>
        <strain evidence="7 8">NSP M-1</strain>
    </source>
</reference>
<dbReference type="Pfam" id="PF01155">
    <property type="entry name" value="HypA"/>
    <property type="match status" value="1"/>
</dbReference>
<feature type="binding site" evidence="5">
    <location>
        <position position="2"/>
    </location>
    <ligand>
        <name>Ni(2+)</name>
        <dbReference type="ChEBI" id="CHEBI:49786"/>
    </ligand>
</feature>
<keyword evidence="4 5" id="KW-0862">Zinc</keyword>
<evidence type="ECO:0000256" key="2">
    <source>
        <dbReference type="ARBA" id="ARBA00022596"/>
    </source>
</evidence>
<feature type="binding site" evidence="5">
    <location>
        <position position="88"/>
    </location>
    <ligand>
        <name>Zn(2+)</name>
        <dbReference type="ChEBI" id="CHEBI:29105"/>
    </ligand>
</feature>
<keyword evidence="2 5" id="KW-0533">Nickel</keyword>
<evidence type="ECO:0000313" key="7">
    <source>
        <dbReference type="EMBL" id="ALA58079.1"/>
    </source>
</evidence>
<feature type="binding site" evidence="5">
    <location>
        <position position="70"/>
    </location>
    <ligand>
        <name>Zn(2+)</name>
        <dbReference type="ChEBI" id="CHEBI:29105"/>
    </ligand>
</feature>
<organism evidence="6">
    <name type="scientific">Nitrospira moscoviensis</name>
    <dbReference type="NCBI Taxonomy" id="42253"/>
    <lineage>
        <taxon>Bacteria</taxon>
        <taxon>Pseudomonadati</taxon>
        <taxon>Nitrospirota</taxon>
        <taxon>Nitrospiria</taxon>
        <taxon>Nitrospirales</taxon>
        <taxon>Nitrospiraceae</taxon>
        <taxon>Nitrospira</taxon>
    </lineage>
</organism>
<accession>A0A088NAA9</accession>
<name>A0A088NAA9_NITMO</name>
<dbReference type="InterPro" id="IPR000688">
    <property type="entry name" value="HypA/HybF"/>
</dbReference>
<dbReference type="OrthoDB" id="288014at2"/>
<dbReference type="RefSeq" id="WP_053379287.1">
    <property type="nucleotide sequence ID" value="NZ_CP011801.1"/>
</dbReference>
<dbReference type="AlphaFoldDB" id="A0A088NAA9"/>
<evidence type="ECO:0000313" key="6">
    <source>
        <dbReference type="EMBL" id="AIN51373.1"/>
    </source>
</evidence>
<dbReference type="PATRIC" id="fig|42253.5.peg.1628"/>
<keyword evidence="8" id="KW-1185">Reference proteome</keyword>
<proteinExistence type="inferred from homology"/>
<protein>
    <recommendedName>
        <fullName evidence="5">Hydrogenase maturation factor HypA</fullName>
    </recommendedName>
</protein>
<dbReference type="HAMAP" id="MF_00213">
    <property type="entry name" value="HypA_HybF"/>
    <property type="match status" value="1"/>
</dbReference>
<dbReference type="PANTHER" id="PTHR34535:SF3">
    <property type="entry name" value="HYDROGENASE MATURATION FACTOR HYPA"/>
    <property type="match status" value="1"/>
</dbReference>
<evidence type="ECO:0000256" key="3">
    <source>
        <dbReference type="ARBA" id="ARBA00022723"/>
    </source>
</evidence>
<dbReference type="Proteomes" id="UP000069205">
    <property type="component" value="Chromosome"/>
</dbReference>
<dbReference type="NCBIfam" id="TIGR00100">
    <property type="entry name" value="hypA"/>
    <property type="match status" value="1"/>
</dbReference>
<dbReference type="PANTHER" id="PTHR34535">
    <property type="entry name" value="HYDROGENASE MATURATION FACTOR HYPA"/>
    <property type="match status" value="1"/>
</dbReference>
<dbReference type="GO" id="GO:0051604">
    <property type="term" value="P:protein maturation"/>
    <property type="evidence" value="ECO:0007669"/>
    <property type="project" value="InterPro"/>
</dbReference>
<dbReference type="STRING" id="42253.NITMOv2_1655"/>
<keyword evidence="3 5" id="KW-0479">Metal-binding</keyword>
<dbReference type="GO" id="GO:0016151">
    <property type="term" value="F:nickel cation binding"/>
    <property type="evidence" value="ECO:0007669"/>
    <property type="project" value="UniProtKB-UniRule"/>
</dbReference>
<dbReference type="Gene3D" id="3.30.2320.80">
    <property type="match status" value="1"/>
</dbReference>
<dbReference type="PIRSF" id="PIRSF004761">
    <property type="entry name" value="Hydrgn_mat_HypA"/>
    <property type="match status" value="1"/>
</dbReference>
<dbReference type="PROSITE" id="PS01249">
    <property type="entry name" value="HYPA"/>
    <property type="match status" value="1"/>
</dbReference>
<gene>
    <name evidence="5 6" type="primary">hypA</name>
    <name evidence="7" type="ORF">NITMOv2_1655</name>
</gene>
<dbReference type="GO" id="GO:0008270">
    <property type="term" value="F:zinc ion binding"/>
    <property type="evidence" value="ECO:0007669"/>
    <property type="project" value="UniProtKB-UniRule"/>
</dbReference>
<evidence type="ECO:0000313" key="8">
    <source>
        <dbReference type="Proteomes" id="UP000069205"/>
    </source>
</evidence>
<dbReference type="KEGG" id="nmv:NITMOv2_1655"/>
<evidence type="ECO:0000256" key="5">
    <source>
        <dbReference type="HAMAP-Rule" id="MF_00213"/>
    </source>
</evidence>
<evidence type="ECO:0000256" key="1">
    <source>
        <dbReference type="ARBA" id="ARBA00010748"/>
    </source>
</evidence>
<feature type="binding site" evidence="5">
    <location>
        <position position="73"/>
    </location>
    <ligand>
        <name>Zn(2+)</name>
        <dbReference type="ChEBI" id="CHEBI:29105"/>
    </ligand>
</feature>
<reference evidence="6" key="1">
    <citation type="journal article" date="2014" name="Science">
        <title>Growth of nitrite-oxidizing bacteria by aerobic hydrogen oxidation.</title>
        <authorList>
            <person name="Koch H."/>
            <person name="Galushko A."/>
            <person name="Albertsen M."/>
            <person name="Schintlmeister A."/>
            <person name="Dorninger C."/>
            <person name="Lucker S."/>
            <person name="Pelletier E."/>
            <person name="LePaslier D."/>
            <person name="Spieck E."/>
            <person name="Richter A."/>
            <person name="Nielsen P.H."/>
            <person name="Wagner M."/>
            <person name="Daims H."/>
        </authorList>
    </citation>
    <scope>NUCLEOTIDE SEQUENCE</scope>
</reference>